<dbReference type="Gene3D" id="3.40.50.360">
    <property type="match status" value="1"/>
</dbReference>
<accession>A0A4Z0KGU1</accession>
<reference evidence="3 4" key="1">
    <citation type="submission" date="2018-10" db="EMBL/GenBank/DDBJ databases">
        <title>Brevibacterium genomes from Austrain hard cheese rinds.</title>
        <authorList>
            <person name="Anast J.M."/>
            <person name="Dzieciol M."/>
            <person name="Schultz D.L."/>
            <person name="Mann E."/>
            <person name="Wagner M."/>
            <person name="Schmitz-Esser S."/>
        </authorList>
    </citation>
    <scope>NUCLEOTIDE SEQUENCE [LARGE SCALE GENOMIC DNA]</scope>
    <source>
        <strain evidence="3 4">L261</strain>
    </source>
</reference>
<dbReference type="PRINTS" id="PR00369">
    <property type="entry name" value="FLAVODOXIN"/>
</dbReference>
<dbReference type="InterPro" id="IPR001094">
    <property type="entry name" value="Flavdoxin-like"/>
</dbReference>
<gene>
    <name evidence="3" type="ORF">EB834_19500</name>
</gene>
<comment type="caution">
    <text evidence="3">The sequence shown here is derived from an EMBL/GenBank/DDBJ whole genome shotgun (WGS) entry which is preliminary data.</text>
</comment>
<dbReference type="EMBL" id="RHFF01000032">
    <property type="protein sequence ID" value="TGD36488.1"/>
    <property type="molecule type" value="Genomic_DNA"/>
</dbReference>
<keyword evidence="1" id="KW-0285">Flavoprotein</keyword>
<dbReference type="GO" id="GO:0010181">
    <property type="term" value="F:FMN binding"/>
    <property type="evidence" value="ECO:0007669"/>
    <property type="project" value="InterPro"/>
</dbReference>
<dbReference type="GO" id="GO:0050660">
    <property type="term" value="F:flavin adenine dinucleotide binding"/>
    <property type="evidence" value="ECO:0007669"/>
    <property type="project" value="TreeGrafter"/>
</dbReference>
<dbReference type="GO" id="GO:0005829">
    <property type="term" value="C:cytosol"/>
    <property type="evidence" value="ECO:0007669"/>
    <property type="project" value="TreeGrafter"/>
</dbReference>
<dbReference type="PROSITE" id="PS50902">
    <property type="entry name" value="FLAVODOXIN_LIKE"/>
    <property type="match status" value="1"/>
</dbReference>
<proteinExistence type="predicted"/>
<sequence length="155" mass="17013">MKINIVFGTETGESEFVAGDISEALEDRHEVSVENMKHVDVDNMDSIALYIVVCSTHGEGGMPSSAMPFHEALSEKRPDLSSFRYAMFGRGDSTYAETYSQGSEHIDRILTELGAVRVGEYGREDASDWEASDDLAIEWAEELINAVAQENEGAA</sequence>
<evidence type="ECO:0000259" key="2">
    <source>
        <dbReference type="PROSITE" id="PS50902"/>
    </source>
</evidence>
<evidence type="ECO:0000313" key="3">
    <source>
        <dbReference type="EMBL" id="TGD36488.1"/>
    </source>
</evidence>
<dbReference type="Pfam" id="PF00258">
    <property type="entry name" value="Flavodoxin_1"/>
    <property type="match status" value="1"/>
</dbReference>
<name>A0A4Z0KGU1_BREAU</name>
<dbReference type="Proteomes" id="UP000297736">
    <property type="component" value="Unassembled WGS sequence"/>
</dbReference>
<dbReference type="RefSeq" id="WP_135448518.1">
    <property type="nucleotide sequence ID" value="NZ_RHFF01000032.1"/>
</dbReference>
<dbReference type="InterPro" id="IPR008254">
    <property type="entry name" value="Flavodoxin/NO_synth"/>
</dbReference>
<protein>
    <submittedName>
        <fullName evidence="3">Nitric oxide synthase</fullName>
    </submittedName>
</protein>
<dbReference type="GO" id="GO:0016491">
    <property type="term" value="F:oxidoreductase activity"/>
    <property type="evidence" value="ECO:0007669"/>
    <property type="project" value="TreeGrafter"/>
</dbReference>
<dbReference type="PANTHER" id="PTHR19384">
    <property type="entry name" value="NITRIC OXIDE SYNTHASE-RELATED"/>
    <property type="match status" value="1"/>
</dbReference>
<organism evidence="3 4">
    <name type="scientific">Brevibacterium aurantiacum</name>
    <dbReference type="NCBI Taxonomy" id="273384"/>
    <lineage>
        <taxon>Bacteria</taxon>
        <taxon>Bacillati</taxon>
        <taxon>Actinomycetota</taxon>
        <taxon>Actinomycetes</taxon>
        <taxon>Micrococcales</taxon>
        <taxon>Brevibacteriaceae</taxon>
        <taxon>Brevibacterium</taxon>
    </lineage>
</organism>
<dbReference type="InterPro" id="IPR029039">
    <property type="entry name" value="Flavoprotein-like_sf"/>
</dbReference>
<evidence type="ECO:0000313" key="4">
    <source>
        <dbReference type="Proteomes" id="UP000297736"/>
    </source>
</evidence>
<feature type="domain" description="Flavodoxin-like" evidence="2">
    <location>
        <begin position="3"/>
        <end position="144"/>
    </location>
</feature>
<evidence type="ECO:0000256" key="1">
    <source>
        <dbReference type="ARBA" id="ARBA00022630"/>
    </source>
</evidence>
<dbReference type="AlphaFoldDB" id="A0A4Z0KGU1"/>
<dbReference type="SUPFAM" id="SSF52218">
    <property type="entry name" value="Flavoproteins"/>
    <property type="match status" value="1"/>
</dbReference>